<comment type="caution">
    <text evidence="2">The sequence shown here is derived from an EMBL/GenBank/DDBJ whole genome shotgun (WGS) entry which is preliminary data.</text>
</comment>
<gene>
    <name evidence="2" type="ORF">GUJ93_ZPchr0016g2500</name>
</gene>
<protein>
    <submittedName>
        <fullName evidence="2">Uncharacterized protein</fullName>
    </submittedName>
</protein>
<feature type="region of interest" description="Disordered" evidence="1">
    <location>
        <begin position="89"/>
        <end position="116"/>
    </location>
</feature>
<reference evidence="2" key="2">
    <citation type="submission" date="2021-02" db="EMBL/GenBank/DDBJ databases">
        <authorList>
            <person name="Kimball J.A."/>
            <person name="Haas M.W."/>
            <person name="Macchietto M."/>
            <person name="Kono T."/>
            <person name="Duquette J."/>
            <person name="Shao M."/>
        </authorList>
    </citation>
    <scope>NUCLEOTIDE SEQUENCE</scope>
    <source>
        <tissue evidence="2">Fresh leaf tissue</tissue>
    </source>
</reference>
<evidence type="ECO:0000313" key="2">
    <source>
        <dbReference type="EMBL" id="KAG8083702.1"/>
    </source>
</evidence>
<dbReference type="EMBL" id="JAAALK010000084">
    <property type="protein sequence ID" value="KAG8083702.1"/>
    <property type="molecule type" value="Genomic_DNA"/>
</dbReference>
<evidence type="ECO:0000256" key="1">
    <source>
        <dbReference type="SAM" id="MobiDB-lite"/>
    </source>
</evidence>
<proteinExistence type="predicted"/>
<organism evidence="2 3">
    <name type="scientific">Zizania palustris</name>
    <name type="common">Northern wild rice</name>
    <dbReference type="NCBI Taxonomy" id="103762"/>
    <lineage>
        <taxon>Eukaryota</taxon>
        <taxon>Viridiplantae</taxon>
        <taxon>Streptophyta</taxon>
        <taxon>Embryophyta</taxon>
        <taxon>Tracheophyta</taxon>
        <taxon>Spermatophyta</taxon>
        <taxon>Magnoliopsida</taxon>
        <taxon>Liliopsida</taxon>
        <taxon>Poales</taxon>
        <taxon>Poaceae</taxon>
        <taxon>BOP clade</taxon>
        <taxon>Oryzoideae</taxon>
        <taxon>Oryzeae</taxon>
        <taxon>Zizaniinae</taxon>
        <taxon>Zizania</taxon>
    </lineage>
</organism>
<keyword evidence="3" id="KW-1185">Reference proteome</keyword>
<sequence>MEKAYLRRLMTAYDEVRAVSHGGVVAASDTTSPTNVAAWGLLVAASDTMSLTNVAAWGLPVGEGQRRRRAKRFAVGCIFTPPTGRLAIPEISRTPARRRRRDGGGGGDASASGAIPVEDEGDTEVVRLRTRPHHHALLVHRVVAPIAALILLGADLSREIIRRGVPSDGFVRPDLAIHELPIDDDNGLMDKYVYVLLFVRIMMLKHQPK</sequence>
<name>A0A8J5VT24_ZIZPA</name>
<reference evidence="2" key="1">
    <citation type="journal article" date="2021" name="bioRxiv">
        <title>Whole Genome Assembly and Annotation of Northern Wild Rice, Zizania palustris L., Supports a Whole Genome Duplication in the Zizania Genus.</title>
        <authorList>
            <person name="Haas M."/>
            <person name="Kono T."/>
            <person name="Macchietto M."/>
            <person name="Millas R."/>
            <person name="McGilp L."/>
            <person name="Shao M."/>
            <person name="Duquette J."/>
            <person name="Hirsch C.N."/>
            <person name="Kimball J."/>
        </authorList>
    </citation>
    <scope>NUCLEOTIDE SEQUENCE</scope>
    <source>
        <tissue evidence="2">Fresh leaf tissue</tissue>
    </source>
</reference>
<dbReference type="OrthoDB" id="10609385at2759"/>
<dbReference type="AlphaFoldDB" id="A0A8J5VT24"/>
<accession>A0A8J5VT24</accession>
<evidence type="ECO:0000313" key="3">
    <source>
        <dbReference type="Proteomes" id="UP000729402"/>
    </source>
</evidence>
<dbReference type="Proteomes" id="UP000729402">
    <property type="component" value="Unassembled WGS sequence"/>
</dbReference>